<reference evidence="1 2" key="1">
    <citation type="submission" date="2016-07" db="EMBL/GenBank/DDBJ databases">
        <title>Multi-omics approach to identify versatile polysaccharide utilization systems of a marine flavobacterium Gramella flava.</title>
        <authorList>
            <person name="Tang K."/>
        </authorList>
    </citation>
    <scope>NUCLEOTIDE SEQUENCE [LARGE SCALE GENOMIC DNA]</scope>
    <source>
        <strain evidence="1 2">JLT2011</strain>
    </source>
</reference>
<evidence type="ECO:0000313" key="2">
    <source>
        <dbReference type="Proteomes" id="UP000186230"/>
    </source>
</evidence>
<dbReference type="Proteomes" id="UP000186230">
    <property type="component" value="Chromosome"/>
</dbReference>
<organism evidence="1 2">
    <name type="scientific">Christiangramia flava JLT2011</name>
    <dbReference type="NCBI Taxonomy" id="1229726"/>
    <lineage>
        <taxon>Bacteria</taxon>
        <taxon>Pseudomonadati</taxon>
        <taxon>Bacteroidota</taxon>
        <taxon>Flavobacteriia</taxon>
        <taxon>Flavobacteriales</taxon>
        <taxon>Flavobacteriaceae</taxon>
        <taxon>Christiangramia</taxon>
    </lineage>
</organism>
<dbReference type="EMBL" id="CP016359">
    <property type="protein sequence ID" value="APU67290.1"/>
    <property type="molecule type" value="Genomic_DNA"/>
</dbReference>
<gene>
    <name evidence="1" type="ORF">GRFL_0566</name>
</gene>
<dbReference type="KEGG" id="gfl:GRFL_0566"/>
<keyword evidence="2" id="KW-1185">Reference proteome</keyword>
<dbReference type="AlphaFoldDB" id="A0A1L7I106"/>
<protein>
    <submittedName>
        <fullName evidence="1">Uncharacterized protein</fullName>
    </submittedName>
</protein>
<accession>A0A1L7I106</accession>
<sequence>MEIEVFKGVQDLLREAFFPECSFRAMKRKWAERIFNMYR</sequence>
<name>A0A1L7I106_9FLAO</name>
<proteinExistence type="predicted"/>
<evidence type="ECO:0000313" key="1">
    <source>
        <dbReference type="EMBL" id="APU67290.1"/>
    </source>
</evidence>